<accession>T1H9I1</accession>
<dbReference type="EnsemblMetazoa" id="RPRC000684-RA">
    <property type="protein sequence ID" value="RPRC000684-PA"/>
    <property type="gene ID" value="RPRC000684"/>
</dbReference>
<dbReference type="InterPro" id="IPR024336">
    <property type="entry name" value="tRNA_splic_suSen54_N"/>
</dbReference>
<dbReference type="eggNOG" id="KOG4772">
    <property type="taxonomic scope" value="Eukaryota"/>
</dbReference>
<dbReference type="Gene3D" id="3.40.1350.150">
    <property type="match status" value="1"/>
</dbReference>
<dbReference type="OMA" id="PTDHFKK"/>
<dbReference type="STRING" id="13249.T1H9I1"/>
<dbReference type="Proteomes" id="UP000015103">
    <property type="component" value="Unassembled WGS sequence"/>
</dbReference>
<proteinExistence type="inferred from homology"/>
<dbReference type="HOGENOM" id="CLU_321915_0_0_1"/>
<evidence type="ECO:0000256" key="2">
    <source>
        <dbReference type="ARBA" id="ARBA00022694"/>
    </source>
</evidence>
<evidence type="ECO:0000256" key="1">
    <source>
        <dbReference type="ARBA" id="ARBA00005736"/>
    </source>
</evidence>
<feature type="domain" description="tRNA-splicing endonuclease subunit Sen54 N-terminal" evidence="3">
    <location>
        <begin position="56"/>
        <end position="118"/>
    </location>
</feature>
<dbReference type="VEuPathDB" id="VectorBase:RPRC000684"/>
<dbReference type="GO" id="GO:0000214">
    <property type="term" value="C:tRNA-intron endonuclease complex"/>
    <property type="evidence" value="ECO:0007669"/>
    <property type="project" value="TreeGrafter"/>
</dbReference>
<sequence>MDCVTKLLCGSDLIHQKLNGPKELPTSGWKEYCPNNSWLEQKQIQVSLEDKYLMIGVERIEKQSNLAKAEWHVDRKKAKVLKQIGKHWEVVGHHQDNELWLLPEEALYLLEINVLELFHDGVPVSVEHAYALLLNESNNVTLSEYRVYSYLSRRGYKLIRHAEDITVTRYEKQVHLDQVLETHKRSIPGERTNTEKQFPVDVSNPEILAGTPNVTAGISGKPIQKTSINKDAIPIESCRSKRISDSEDVCIIEDNIEVIEIEDIAHKIVPQNKREESCTPAKQAKNKKQCKSKISECLIIIDEELEDKNVQKDIKMEKSDSLDSESDDDVILVKSVRLESRKWYKALGRCMLPTEPVFVDLSEDQSVEVKLENGNGQNESLRIVEQKSRKDILDEMPNAESGISFIKTPKAICLPKGIVPRHSQYRVNLNMRQEQTIQHNEYFYAPNRRSQQFYNPNFSLNQTNNTFFGDNVLMQACEMRAMALSMIQAASSLMSVVNGTQAQPSPPLVNDTHTPSFNNSAQFSNPSYQPRFFSNNLFNSNNFFSNSFYNNPRNQYLARNPYGRRNFRFRGNRNNRSFSSHHKHLSRYNNNKASNSNNVHEVVLIDSEDEAVGEQRGKRGVKHHETPVKKGKFSNSIEIIDLCEEKVIKNEPGVPSKISGKESSDIIEHDYDSEQNDIEQKPDILIECKQESSLFDVVENPQRRFSADVELKKEQTDLRNVEESEIKNEKIVESEVKDIELLNINSEKLETQTCESPQSCMDIISSESPRIIEESNDSETVDVIVESTVAEFQAYVPENKLKDIEQPTSWQQYKEISDQGGMSLDEEMRNGENIVALTKPDHSKDIASLLKSLQIFESIEFDEQKEKKQNLKISFDAYLPTDHFKKSLKMLPKFRIIVVK</sequence>
<dbReference type="AlphaFoldDB" id="T1H9I1"/>
<organism evidence="4 5">
    <name type="scientific">Rhodnius prolixus</name>
    <name type="common">Triatomid bug</name>
    <dbReference type="NCBI Taxonomy" id="13249"/>
    <lineage>
        <taxon>Eukaryota</taxon>
        <taxon>Metazoa</taxon>
        <taxon>Ecdysozoa</taxon>
        <taxon>Arthropoda</taxon>
        <taxon>Hexapoda</taxon>
        <taxon>Insecta</taxon>
        <taxon>Pterygota</taxon>
        <taxon>Neoptera</taxon>
        <taxon>Paraneoptera</taxon>
        <taxon>Hemiptera</taxon>
        <taxon>Heteroptera</taxon>
        <taxon>Panheteroptera</taxon>
        <taxon>Cimicomorpha</taxon>
        <taxon>Reduviidae</taxon>
        <taxon>Triatominae</taxon>
        <taxon>Rhodnius</taxon>
    </lineage>
</organism>
<reference evidence="4" key="1">
    <citation type="submission" date="2015-05" db="UniProtKB">
        <authorList>
            <consortium name="EnsemblMetazoa"/>
        </authorList>
    </citation>
    <scope>IDENTIFICATION</scope>
</reference>
<dbReference type="EMBL" id="ACPB03022631">
    <property type="status" value="NOT_ANNOTATED_CDS"/>
    <property type="molecule type" value="Genomic_DNA"/>
</dbReference>
<evidence type="ECO:0000259" key="3">
    <source>
        <dbReference type="Pfam" id="PF12928"/>
    </source>
</evidence>
<keyword evidence="2" id="KW-0819">tRNA processing</keyword>
<evidence type="ECO:0000313" key="5">
    <source>
        <dbReference type="Proteomes" id="UP000015103"/>
    </source>
</evidence>
<dbReference type="InParanoid" id="T1H9I1"/>
<keyword evidence="5" id="KW-1185">Reference proteome</keyword>
<dbReference type="Pfam" id="PF12928">
    <property type="entry name" value="tRNA_int_end_N2"/>
    <property type="match status" value="1"/>
</dbReference>
<dbReference type="GO" id="GO:0000379">
    <property type="term" value="P:tRNA-type intron splice site recognition and cleavage"/>
    <property type="evidence" value="ECO:0007669"/>
    <property type="project" value="TreeGrafter"/>
</dbReference>
<dbReference type="InterPro" id="IPR024337">
    <property type="entry name" value="tRNA_splic_suSen54"/>
</dbReference>
<name>T1H9I1_RHOPR</name>
<dbReference type="PANTHER" id="PTHR21027:SF1">
    <property type="entry name" value="TRNA-SPLICING ENDONUCLEASE SUBUNIT SEN54"/>
    <property type="match status" value="1"/>
</dbReference>
<comment type="similarity">
    <text evidence="1">Belongs to the SEN54 family.</text>
</comment>
<dbReference type="PANTHER" id="PTHR21027">
    <property type="entry name" value="TRNA-SPLICING ENDONUCLEASE SUBUNIT SEN54"/>
    <property type="match status" value="1"/>
</dbReference>
<protein>
    <submittedName>
        <fullName evidence="4">tRNA_int_end_N2 domain-containing protein</fullName>
    </submittedName>
</protein>
<evidence type="ECO:0000313" key="4">
    <source>
        <dbReference type="EnsemblMetazoa" id="RPRC000684-PA"/>
    </source>
</evidence>